<dbReference type="EMBL" id="LSKU01000001">
    <property type="protein sequence ID" value="KXG44281.1"/>
    <property type="molecule type" value="Genomic_DNA"/>
</dbReference>
<protein>
    <submittedName>
        <fullName evidence="2">Uncharacterized protein</fullName>
    </submittedName>
</protein>
<proteinExistence type="predicted"/>
<dbReference type="InterPro" id="IPR019673">
    <property type="entry name" value="Spore_germination_GerPC"/>
</dbReference>
<dbReference type="RefSeq" id="WP_068725823.1">
    <property type="nucleotide sequence ID" value="NZ_LSKU01000001.1"/>
</dbReference>
<keyword evidence="1" id="KW-0175">Coiled coil</keyword>
<organism evidence="2 3">
    <name type="scientific">Tepidibacillus decaturensis</name>
    <dbReference type="NCBI Taxonomy" id="1413211"/>
    <lineage>
        <taxon>Bacteria</taxon>
        <taxon>Bacillati</taxon>
        <taxon>Bacillota</taxon>
        <taxon>Bacilli</taxon>
        <taxon>Bacillales</taxon>
        <taxon>Bacillaceae</taxon>
        <taxon>Tepidibacillus</taxon>
    </lineage>
</organism>
<dbReference type="Proteomes" id="UP000070352">
    <property type="component" value="Unassembled WGS sequence"/>
</dbReference>
<sequence>MHDNSDLYEYVQHLYSHVKGQNDRINQLNALLLQLQEQMEVIKKDRQINIEKIEYKFDQLKIETLEGTLNIGLTPNGSGMFEELAVNQQVAEDVKVYSTKHADLFTQIQESVLQYLNHDVFKDINQIEQKYFRTIESDQQRQMVIEDIKKQMDERIHLYLNQYKNWDKENEQEIEKNIVNQIIGNIKQAIEYYIQNLPPKENK</sequence>
<comment type="caution">
    <text evidence="2">The sequence shown here is derived from an EMBL/GenBank/DDBJ whole genome shotgun (WGS) entry which is preliminary data.</text>
</comment>
<reference evidence="2 3" key="1">
    <citation type="submission" date="2016-02" db="EMBL/GenBank/DDBJ databases">
        <title>Draft Genome for Tepidibacillus decaturensis nov. sp. Strain Z9, an Anaerobic, Moderately Thermophilic and Heterotrophic Bacterium from Deep Subsurface of the Illinois Basin, USA.</title>
        <authorList>
            <person name="Dong Y."/>
            <person name="Chang J.Y."/>
            <person name="Sanford R."/>
            <person name="Fouke B.W."/>
        </authorList>
    </citation>
    <scope>NUCLEOTIDE SEQUENCE [LARGE SCALE GENOMIC DNA]</scope>
    <source>
        <strain evidence="2 3">Z9</strain>
    </source>
</reference>
<keyword evidence="3" id="KW-1185">Reference proteome</keyword>
<dbReference type="OrthoDB" id="2991331at2"/>
<dbReference type="STRING" id="1413211.U473_09900"/>
<dbReference type="Pfam" id="PF10737">
    <property type="entry name" value="GerPC"/>
    <property type="match status" value="1"/>
</dbReference>
<gene>
    <name evidence="2" type="ORF">U473_09900</name>
</gene>
<evidence type="ECO:0000313" key="2">
    <source>
        <dbReference type="EMBL" id="KXG44281.1"/>
    </source>
</evidence>
<feature type="coiled-coil region" evidence="1">
    <location>
        <begin position="18"/>
        <end position="45"/>
    </location>
</feature>
<dbReference type="AlphaFoldDB" id="A0A135L5P2"/>
<accession>A0A135L5P2</accession>
<evidence type="ECO:0000313" key="3">
    <source>
        <dbReference type="Proteomes" id="UP000070352"/>
    </source>
</evidence>
<name>A0A135L5P2_9BACI</name>
<evidence type="ECO:0000256" key="1">
    <source>
        <dbReference type="SAM" id="Coils"/>
    </source>
</evidence>